<protein>
    <recommendedName>
        <fullName evidence="3 6">Flagellar basal body rod protein FlgB</fullName>
    </recommendedName>
</protein>
<evidence type="ECO:0000256" key="4">
    <source>
        <dbReference type="ARBA" id="ARBA00023143"/>
    </source>
</evidence>
<evidence type="ECO:0000313" key="8">
    <source>
        <dbReference type="EMBL" id="KHT62907.1"/>
    </source>
</evidence>
<evidence type="ECO:0000256" key="1">
    <source>
        <dbReference type="ARBA" id="ARBA00004117"/>
    </source>
</evidence>
<keyword evidence="4 6" id="KW-0975">Bacterial flagellum</keyword>
<organism evidence="8 9">
    <name type="scientific">Photobacterium gaetbulicola</name>
    <dbReference type="NCBI Taxonomy" id="1295392"/>
    <lineage>
        <taxon>Bacteria</taxon>
        <taxon>Pseudomonadati</taxon>
        <taxon>Pseudomonadota</taxon>
        <taxon>Gammaproteobacteria</taxon>
        <taxon>Vibrionales</taxon>
        <taxon>Vibrionaceae</taxon>
        <taxon>Photobacterium</taxon>
    </lineage>
</organism>
<accession>A0A0B9H257</accession>
<evidence type="ECO:0000256" key="2">
    <source>
        <dbReference type="ARBA" id="ARBA00009677"/>
    </source>
</evidence>
<comment type="caution">
    <text evidence="8">The sequence shown here is derived from an EMBL/GenBank/DDBJ whole genome shotgun (WGS) entry which is preliminary data.</text>
</comment>
<dbReference type="GO" id="GO:0030694">
    <property type="term" value="C:bacterial-type flagellum basal body, rod"/>
    <property type="evidence" value="ECO:0007669"/>
    <property type="project" value="InterPro"/>
</dbReference>
<dbReference type="EMBL" id="JWLZ01000167">
    <property type="protein sequence ID" value="KHT62907.1"/>
    <property type="molecule type" value="Genomic_DNA"/>
</dbReference>
<evidence type="ECO:0000256" key="5">
    <source>
        <dbReference type="ARBA" id="ARBA00024934"/>
    </source>
</evidence>
<dbReference type="GO" id="GO:0071978">
    <property type="term" value="P:bacterial-type flagellum-dependent swarming motility"/>
    <property type="evidence" value="ECO:0007669"/>
    <property type="project" value="TreeGrafter"/>
</dbReference>
<evidence type="ECO:0000313" key="9">
    <source>
        <dbReference type="Proteomes" id="UP000031278"/>
    </source>
</evidence>
<reference evidence="8 9" key="1">
    <citation type="submission" date="2014-12" db="EMBL/GenBank/DDBJ databases">
        <title>Genome sequencing of Photobacterium gaetbulicola AD005a.</title>
        <authorList>
            <person name="Adrian T.G.S."/>
            <person name="Chan K.G."/>
        </authorList>
    </citation>
    <scope>NUCLEOTIDE SEQUENCE [LARGE SCALE GENOMIC DNA]</scope>
    <source>
        <strain evidence="8 9">AD005a</strain>
    </source>
</reference>
<proteinExistence type="inferred from homology"/>
<comment type="subcellular location">
    <subcellularLocation>
        <location evidence="1 6">Bacterial flagellum basal body</location>
    </subcellularLocation>
</comment>
<dbReference type="AlphaFoldDB" id="A0A0B9H257"/>
<dbReference type="Proteomes" id="UP000031278">
    <property type="component" value="Unassembled WGS sequence"/>
</dbReference>
<comment type="function">
    <text evidence="5 6">Structural component of flagellum, the bacterial motility apparatus. Part of the rod structure of flagellar basal body.</text>
</comment>
<feature type="domain" description="Flagellar basal body rod protein N-terminal" evidence="7">
    <location>
        <begin position="16"/>
        <end position="39"/>
    </location>
</feature>
<dbReference type="NCBIfam" id="TIGR01396">
    <property type="entry name" value="FlgB"/>
    <property type="match status" value="1"/>
</dbReference>
<comment type="subunit">
    <text evidence="6">The basal body constitutes a major portion of the flagellar organelle and consists of a number of rings mounted on a central rod.</text>
</comment>
<evidence type="ECO:0000256" key="3">
    <source>
        <dbReference type="ARBA" id="ARBA00014376"/>
    </source>
</evidence>
<dbReference type="InterPro" id="IPR006300">
    <property type="entry name" value="FlgB"/>
</dbReference>
<sequence>MGISFDKALGIHPHTLNLRGERAKVLAGNLANVDTPGFKARDFDFQAAIASVEAQSLGGQAPAQTAPALQYRNPYNNSMDGNTVELGVEQAHYAQNAMDFETSLTFLNMKFKGLATAIQGQ</sequence>
<comment type="similarity">
    <text evidence="2 6">Belongs to the flagella basal body rod proteins family.</text>
</comment>
<evidence type="ECO:0000256" key="6">
    <source>
        <dbReference type="PIRNR" id="PIRNR002889"/>
    </source>
</evidence>
<evidence type="ECO:0000259" key="7">
    <source>
        <dbReference type="Pfam" id="PF00460"/>
    </source>
</evidence>
<dbReference type="InterPro" id="IPR001444">
    <property type="entry name" value="Flag_bb_rod_N"/>
</dbReference>
<dbReference type="RefSeq" id="WP_039463625.1">
    <property type="nucleotide sequence ID" value="NZ_JWLZ01000167.1"/>
</dbReference>
<name>A0A0B9H257_9GAMM</name>
<dbReference type="NCBIfam" id="NF009328">
    <property type="entry name" value="PRK12685.1"/>
    <property type="match status" value="1"/>
</dbReference>
<dbReference type="PIRSF" id="PIRSF002889">
    <property type="entry name" value="Rod_FlgB"/>
    <property type="match status" value="1"/>
</dbReference>
<dbReference type="PANTHER" id="PTHR30435">
    <property type="entry name" value="FLAGELLAR PROTEIN"/>
    <property type="match status" value="1"/>
</dbReference>
<dbReference type="PANTHER" id="PTHR30435:SF12">
    <property type="entry name" value="FLAGELLAR BASAL BODY ROD PROTEIN FLGB"/>
    <property type="match status" value="1"/>
</dbReference>
<dbReference type="Pfam" id="PF00460">
    <property type="entry name" value="Flg_bb_rod"/>
    <property type="match status" value="1"/>
</dbReference>
<gene>
    <name evidence="8" type="ORF">RJ45_14805</name>
</gene>